<accession>D3Q5C5</accession>
<feature type="region of interest" description="Disordered" evidence="1">
    <location>
        <begin position="1"/>
        <end position="33"/>
    </location>
</feature>
<gene>
    <name evidence="3" type="ordered locus">Snas_4529</name>
</gene>
<dbReference type="Pfam" id="PF11361">
    <property type="entry name" value="DUF3159"/>
    <property type="match status" value="1"/>
</dbReference>
<organism evidence="3 4">
    <name type="scientific">Stackebrandtia nassauensis (strain DSM 44728 / CIP 108903 / NRRL B-16338 / NBRC 102104 / LLR-40K-21)</name>
    <dbReference type="NCBI Taxonomy" id="446470"/>
    <lineage>
        <taxon>Bacteria</taxon>
        <taxon>Bacillati</taxon>
        <taxon>Actinomycetota</taxon>
        <taxon>Actinomycetes</taxon>
        <taxon>Glycomycetales</taxon>
        <taxon>Glycomycetaceae</taxon>
        <taxon>Stackebrandtia</taxon>
    </lineage>
</organism>
<dbReference type="HOGENOM" id="CLU_075797_1_0_11"/>
<keyword evidence="2" id="KW-0812">Transmembrane</keyword>
<dbReference type="STRING" id="446470.Snas_4529"/>
<dbReference type="KEGG" id="sna:Snas_4529"/>
<dbReference type="OrthoDB" id="5244221at2"/>
<sequence length="237" mass="25783">MSEESRVRAGLVDDGGEPQPRPSAPRDDDDLPPMTEQVAQQLGGVRGLVESGIPVGVFVLINVIWEALYWAIGFAVGTAVAIAVLRLIRKESIRHAVNGLFGIALGAWLAWRSGDEGDFYWPGIIQGLAYAAVLMGSVAVRHPLVGWFWSIIAGGGKHAWREDRRLVRVFGWLTMLWGVVFLAKNLLRLWLRLGDMDTALGVVTLVGGYPVTGLLILISIAVVRKTHPGMTLKLKAS</sequence>
<feature type="transmembrane region" description="Helical" evidence="2">
    <location>
        <begin position="119"/>
        <end position="140"/>
    </location>
</feature>
<feature type="transmembrane region" description="Helical" evidence="2">
    <location>
        <begin position="199"/>
        <end position="223"/>
    </location>
</feature>
<reference evidence="3 4" key="1">
    <citation type="journal article" date="2009" name="Stand. Genomic Sci.">
        <title>Complete genome sequence of Stackebrandtia nassauensis type strain (LLR-40K-21).</title>
        <authorList>
            <person name="Munk C."/>
            <person name="Lapidus A."/>
            <person name="Copeland A."/>
            <person name="Jando M."/>
            <person name="Mayilraj S."/>
            <person name="Glavina Del Rio T."/>
            <person name="Nolan M."/>
            <person name="Chen F."/>
            <person name="Lucas S."/>
            <person name="Tice H."/>
            <person name="Cheng J.F."/>
            <person name="Han C."/>
            <person name="Detter J.C."/>
            <person name="Bruce D."/>
            <person name="Goodwin L."/>
            <person name="Chain P."/>
            <person name="Pitluck S."/>
            <person name="Goker M."/>
            <person name="Ovchinikova G."/>
            <person name="Pati A."/>
            <person name="Ivanova N."/>
            <person name="Mavromatis K."/>
            <person name="Chen A."/>
            <person name="Palaniappan K."/>
            <person name="Land M."/>
            <person name="Hauser L."/>
            <person name="Chang Y.J."/>
            <person name="Jeffries C.D."/>
            <person name="Bristow J."/>
            <person name="Eisen J.A."/>
            <person name="Markowitz V."/>
            <person name="Hugenholtz P."/>
            <person name="Kyrpides N.C."/>
            <person name="Klenk H.P."/>
        </authorList>
    </citation>
    <scope>NUCLEOTIDE SEQUENCE [LARGE SCALE GENOMIC DNA]</scope>
    <source>
        <strain evidence="4">DSM 44728 / CIP 108903 / NRRL B-16338 / NBRC 102104 / LLR-40K-21</strain>
    </source>
</reference>
<dbReference type="eggNOG" id="ENOG5031MNQ">
    <property type="taxonomic scope" value="Bacteria"/>
</dbReference>
<keyword evidence="4" id="KW-1185">Reference proteome</keyword>
<dbReference type="Proteomes" id="UP000000844">
    <property type="component" value="Chromosome"/>
</dbReference>
<evidence type="ECO:0000256" key="2">
    <source>
        <dbReference type="SAM" id="Phobius"/>
    </source>
</evidence>
<proteinExistence type="predicted"/>
<evidence type="ECO:0000313" key="4">
    <source>
        <dbReference type="Proteomes" id="UP000000844"/>
    </source>
</evidence>
<dbReference type="AlphaFoldDB" id="D3Q5C5"/>
<feature type="transmembrane region" description="Helical" evidence="2">
    <location>
        <begin position="166"/>
        <end position="187"/>
    </location>
</feature>
<feature type="transmembrane region" description="Helical" evidence="2">
    <location>
        <begin position="95"/>
        <end position="113"/>
    </location>
</feature>
<name>D3Q5C5_STANL</name>
<evidence type="ECO:0000256" key="1">
    <source>
        <dbReference type="SAM" id="MobiDB-lite"/>
    </source>
</evidence>
<feature type="transmembrane region" description="Helical" evidence="2">
    <location>
        <begin position="67"/>
        <end position="88"/>
    </location>
</feature>
<dbReference type="RefSeq" id="WP_013019745.1">
    <property type="nucleotide sequence ID" value="NC_013947.1"/>
</dbReference>
<evidence type="ECO:0000313" key="3">
    <source>
        <dbReference type="EMBL" id="ADD44174.1"/>
    </source>
</evidence>
<keyword evidence="2" id="KW-1133">Transmembrane helix</keyword>
<keyword evidence="2" id="KW-0472">Membrane</keyword>
<protein>
    <recommendedName>
        <fullName evidence="5">DUF3159 domain-containing protein</fullName>
    </recommendedName>
</protein>
<dbReference type="InterPro" id="IPR016566">
    <property type="entry name" value="UCP010219"/>
</dbReference>
<evidence type="ECO:0008006" key="5">
    <source>
        <dbReference type="Google" id="ProtNLM"/>
    </source>
</evidence>
<dbReference type="EMBL" id="CP001778">
    <property type="protein sequence ID" value="ADD44174.1"/>
    <property type="molecule type" value="Genomic_DNA"/>
</dbReference>